<evidence type="ECO:0008006" key="3">
    <source>
        <dbReference type="Google" id="ProtNLM"/>
    </source>
</evidence>
<accession>A0AAD7TSF9</accession>
<dbReference type="Gene3D" id="3.40.50.980">
    <property type="match status" value="1"/>
</dbReference>
<comment type="caution">
    <text evidence="1">The sequence shown here is derived from an EMBL/GenBank/DDBJ whole genome shotgun (WGS) entry which is preliminary data.</text>
</comment>
<dbReference type="SUPFAM" id="SSF56801">
    <property type="entry name" value="Acetyl-CoA synthetase-like"/>
    <property type="match status" value="1"/>
</dbReference>
<name>A0AAD7TSF9_9APHY</name>
<keyword evidence="2" id="KW-1185">Reference proteome</keyword>
<proteinExistence type="predicted"/>
<reference evidence="1" key="1">
    <citation type="submission" date="2022-11" db="EMBL/GenBank/DDBJ databases">
        <title>Genome Sequence of Cubamyces cubensis.</title>
        <authorList>
            <person name="Buettner E."/>
        </authorList>
    </citation>
    <scope>NUCLEOTIDE SEQUENCE</scope>
    <source>
        <strain evidence="1">MPL-01</strain>
    </source>
</reference>
<dbReference type="PANTHER" id="PTHR43201:SF10">
    <property type="entry name" value="CARRIER DOMAIN-CONTAINING PROTEIN"/>
    <property type="match status" value="1"/>
</dbReference>
<dbReference type="Proteomes" id="UP001215151">
    <property type="component" value="Unassembled WGS sequence"/>
</dbReference>
<dbReference type="GO" id="GO:0006631">
    <property type="term" value="P:fatty acid metabolic process"/>
    <property type="evidence" value="ECO:0007669"/>
    <property type="project" value="TreeGrafter"/>
</dbReference>
<sequence length="202" mass="21959">MSVPLDFLNDLPPPPAGQSLGDQIAEVVTDNGRVKTLLDCLASTDRPALFSPDMTRPPLTHAMLHDHVKNFALPTSGLHERLGPNDRIMIVLPTGAENALAIMSIASYHTGAPVNFNCTAGELAEDAHRLKAKAVVTTKDAVGRLELRKLRKELGAEIIFVHARNLGPAGFFDMSVMTDSEDEEEWDQIIYELPPPLATSQS</sequence>
<dbReference type="GO" id="GO:0031956">
    <property type="term" value="F:medium-chain fatty acid-CoA ligase activity"/>
    <property type="evidence" value="ECO:0007669"/>
    <property type="project" value="TreeGrafter"/>
</dbReference>
<dbReference type="AlphaFoldDB" id="A0AAD7TSF9"/>
<dbReference type="PANTHER" id="PTHR43201">
    <property type="entry name" value="ACYL-COA SYNTHETASE"/>
    <property type="match status" value="1"/>
</dbReference>
<gene>
    <name evidence="1" type="ORF">ONZ51_g6268</name>
</gene>
<evidence type="ECO:0000313" key="1">
    <source>
        <dbReference type="EMBL" id="KAJ8481033.1"/>
    </source>
</evidence>
<evidence type="ECO:0000313" key="2">
    <source>
        <dbReference type="Proteomes" id="UP001215151"/>
    </source>
</evidence>
<dbReference type="EMBL" id="JAPEVG010000147">
    <property type="protein sequence ID" value="KAJ8481033.1"/>
    <property type="molecule type" value="Genomic_DNA"/>
</dbReference>
<organism evidence="1 2">
    <name type="scientific">Trametes cubensis</name>
    <dbReference type="NCBI Taxonomy" id="1111947"/>
    <lineage>
        <taxon>Eukaryota</taxon>
        <taxon>Fungi</taxon>
        <taxon>Dikarya</taxon>
        <taxon>Basidiomycota</taxon>
        <taxon>Agaricomycotina</taxon>
        <taxon>Agaricomycetes</taxon>
        <taxon>Polyporales</taxon>
        <taxon>Polyporaceae</taxon>
        <taxon>Trametes</taxon>
    </lineage>
</organism>
<protein>
    <recommendedName>
        <fullName evidence="3">AMP-dependent synthetase/ligase domain-containing protein</fullName>
    </recommendedName>
</protein>